<dbReference type="PANTHER" id="PTHR12677">
    <property type="entry name" value="GOLGI APPARATUS MEMBRANE PROTEIN TVP38-RELATED"/>
    <property type="match status" value="1"/>
</dbReference>
<evidence type="ECO:0000313" key="9">
    <source>
        <dbReference type="Proteomes" id="UP001185028"/>
    </source>
</evidence>
<evidence type="ECO:0000259" key="7">
    <source>
        <dbReference type="Pfam" id="PF09335"/>
    </source>
</evidence>
<keyword evidence="5 6" id="KW-0472">Membrane</keyword>
<feature type="transmembrane region" description="Helical" evidence="6">
    <location>
        <begin position="30"/>
        <end position="53"/>
    </location>
</feature>
<feature type="transmembrane region" description="Helical" evidence="6">
    <location>
        <begin position="173"/>
        <end position="189"/>
    </location>
</feature>
<keyword evidence="3 6" id="KW-0812">Transmembrane</keyword>
<dbReference type="RefSeq" id="WP_188776872.1">
    <property type="nucleotide sequence ID" value="NZ_BMMB01000008.1"/>
</dbReference>
<protein>
    <recommendedName>
        <fullName evidence="6">TVP38/TMEM64 family membrane protein</fullName>
    </recommendedName>
</protein>
<evidence type="ECO:0000256" key="2">
    <source>
        <dbReference type="ARBA" id="ARBA00022475"/>
    </source>
</evidence>
<comment type="caution">
    <text evidence="8">The sequence shown here is derived from an EMBL/GenBank/DDBJ whole genome shotgun (WGS) entry which is preliminary data.</text>
</comment>
<name>A0ABU1IZM7_9BACL</name>
<evidence type="ECO:0000256" key="5">
    <source>
        <dbReference type="ARBA" id="ARBA00023136"/>
    </source>
</evidence>
<dbReference type="PANTHER" id="PTHR12677:SF55">
    <property type="entry name" value="UNDECAPRENYL PHOSPHATE TRANSPORTER SAOUHSC_00901-RELATED"/>
    <property type="match status" value="1"/>
</dbReference>
<feature type="transmembrane region" description="Helical" evidence="6">
    <location>
        <begin position="143"/>
        <end position="167"/>
    </location>
</feature>
<keyword evidence="9" id="KW-1185">Reference proteome</keyword>
<gene>
    <name evidence="8" type="ORF">JOC58_001561</name>
</gene>
<sequence>MELSISEWLSYINEDNLKRWMNDYRSLGPLISILIPFLKSFIPPMPTIVVLGVNAAVYGLWLGFLYSYIGIITGSLVAFLIIRKLSEHHLLQRIVNKPRVERTRNWIKEHGFTYVFLLSLFPVGPFTMLNIAAGLSGIRFRSFLIAILFGRGLMVFAVSFIGADLALYWEKPWYIALVVLFIVVCLIISRKIEAFFSGKEQTL</sequence>
<feature type="domain" description="VTT" evidence="7">
    <location>
        <begin position="46"/>
        <end position="163"/>
    </location>
</feature>
<proteinExistence type="inferred from homology"/>
<evidence type="ECO:0000256" key="1">
    <source>
        <dbReference type="ARBA" id="ARBA00004651"/>
    </source>
</evidence>
<reference evidence="8 9" key="1">
    <citation type="submission" date="2023-07" db="EMBL/GenBank/DDBJ databases">
        <title>Genomic Encyclopedia of Type Strains, Phase IV (KMG-IV): sequencing the most valuable type-strain genomes for metagenomic binning, comparative biology and taxonomic classification.</title>
        <authorList>
            <person name="Goeker M."/>
        </authorList>
    </citation>
    <scope>NUCLEOTIDE SEQUENCE [LARGE SCALE GENOMIC DNA]</scope>
    <source>
        <strain evidence="8 9">DSM 22170</strain>
    </source>
</reference>
<dbReference type="InterPro" id="IPR032816">
    <property type="entry name" value="VTT_dom"/>
</dbReference>
<dbReference type="InterPro" id="IPR015414">
    <property type="entry name" value="TMEM64"/>
</dbReference>
<evidence type="ECO:0000256" key="6">
    <source>
        <dbReference type="RuleBase" id="RU366058"/>
    </source>
</evidence>
<dbReference type="Pfam" id="PF09335">
    <property type="entry name" value="VTT_dom"/>
    <property type="match status" value="1"/>
</dbReference>
<feature type="transmembrane region" description="Helical" evidence="6">
    <location>
        <begin position="111"/>
        <end position="131"/>
    </location>
</feature>
<comment type="similarity">
    <text evidence="6">Belongs to the TVP38/TMEM64 family.</text>
</comment>
<feature type="transmembrane region" description="Helical" evidence="6">
    <location>
        <begin position="60"/>
        <end position="82"/>
    </location>
</feature>
<evidence type="ECO:0000256" key="3">
    <source>
        <dbReference type="ARBA" id="ARBA00022692"/>
    </source>
</evidence>
<organism evidence="8 9">
    <name type="scientific">Paenibacillus hunanensis</name>
    <dbReference type="NCBI Taxonomy" id="539262"/>
    <lineage>
        <taxon>Bacteria</taxon>
        <taxon>Bacillati</taxon>
        <taxon>Bacillota</taxon>
        <taxon>Bacilli</taxon>
        <taxon>Bacillales</taxon>
        <taxon>Paenibacillaceae</taxon>
        <taxon>Paenibacillus</taxon>
    </lineage>
</organism>
<comment type="subcellular location">
    <subcellularLocation>
        <location evidence="1 6">Cell membrane</location>
        <topology evidence="1 6">Multi-pass membrane protein</topology>
    </subcellularLocation>
</comment>
<keyword evidence="4 6" id="KW-1133">Transmembrane helix</keyword>
<evidence type="ECO:0000256" key="4">
    <source>
        <dbReference type="ARBA" id="ARBA00022989"/>
    </source>
</evidence>
<dbReference type="EMBL" id="JAVDQH010000005">
    <property type="protein sequence ID" value="MDR6243668.1"/>
    <property type="molecule type" value="Genomic_DNA"/>
</dbReference>
<keyword evidence="2 6" id="KW-1003">Cell membrane</keyword>
<accession>A0ABU1IZM7</accession>
<dbReference type="Proteomes" id="UP001185028">
    <property type="component" value="Unassembled WGS sequence"/>
</dbReference>
<evidence type="ECO:0000313" key="8">
    <source>
        <dbReference type="EMBL" id="MDR6243668.1"/>
    </source>
</evidence>